<dbReference type="InterPro" id="IPR025159">
    <property type="entry name" value="AbiEi_N"/>
</dbReference>
<sequence>MDRSIEKLFKKHGGQLRMNEALAAGMSRYMLYHLRDKGVVVPIARGIYRLASLPPVADPDLVAVSLKYPRAVLCLLSALSFHEITTEIPRQIFIALPRTSRIPVLKNPPLSVHRFSGEAYSEGIETRSMADLSVKVYCVEKTIADCFKFRNQIGTDVVLEALKLYRERYRFDGNKIMHYARICRVEEVMRPYLEASL</sequence>
<gene>
    <name evidence="2" type="ORF">SCARR_05246</name>
</gene>
<reference evidence="2 3" key="1">
    <citation type="submission" date="2019-04" db="EMBL/GenBank/DDBJ databases">
        <authorList>
            <person name="Van Vliet M D."/>
        </authorList>
    </citation>
    <scope>NUCLEOTIDE SEQUENCE [LARGE SCALE GENOMIC DNA]</scope>
    <source>
        <strain evidence="2 3">F21</strain>
    </source>
</reference>
<proteinExistence type="predicted"/>
<evidence type="ECO:0000313" key="3">
    <source>
        <dbReference type="Proteomes" id="UP000346198"/>
    </source>
</evidence>
<evidence type="ECO:0000259" key="1">
    <source>
        <dbReference type="Pfam" id="PF13338"/>
    </source>
</evidence>
<name>A0A6C2UUT5_9BACT</name>
<dbReference type="EMBL" id="CAAHFH010000003">
    <property type="protein sequence ID" value="VGO23141.1"/>
    <property type="molecule type" value="Genomic_DNA"/>
</dbReference>
<dbReference type="AlphaFoldDB" id="A0A6C2UUT5"/>
<dbReference type="RefSeq" id="WP_136065257.1">
    <property type="nucleotide sequence ID" value="NZ_CAAHFH010000003.1"/>
</dbReference>
<dbReference type="Pfam" id="PF13338">
    <property type="entry name" value="AbiEi_4"/>
    <property type="match status" value="1"/>
</dbReference>
<dbReference type="Proteomes" id="UP000346198">
    <property type="component" value="Unassembled WGS sequence"/>
</dbReference>
<evidence type="ECO:0000313" key="2">
    <source>
        <dbReference type="EMBL" id="VGO23141.1"/>
    </source>
</evidence>
<keyword evidence="3" id="KW-1185">Reference proteome</keyword>
<feature type="domain" description="AbiEi antitoxin N-terminal" evidence="1">
    <location>
        <begin position="5"/>
        <end position="51"/>
    </location>
</feature>
<organism evidence="2 3">
    <name type="scientific">Pontiella sulfatireligans</name>
    <dbReference type="NCBI Taxonomy" id="2750658"/>
    <lineage>
        <taxon>Bacteria</taxon>
        <taxon>Pseudomonadati</taxon>
        <taxon>Kiritimatiellota</taxon>
        <taxon>Kiritimatiellia</taxon>
        <taxon>Kiritimatiellales</taxon>
        <taxon>Pontiellaceae</taxon>
        <taxon>Pontiella</taxon>
    </lineage>
</organism>
<protein>
    <recommendedName>
        <fullName evidence="1">AbiEi antitoxin N-terminal domain-containing protein</fullName>
    </recommendedName>
</protein>
<accession>A0A6C2UUT5</accession>